<name>A0A0E2B980_9LEPT</name>
<dbReference type="PANTHER" id="PTHR28620">
    <property type="entry name" value="CENTROMERE PROTEIN V"/>
    <property type="match status" value="1"/>
</dbReference>
<accession>A0A0E2B980</accession>
<feature type="domain" description="CENP-V/GFA" evidence="4">
    <location>
        <begin position="6"/>
        <end position="117"/>
    </location>
</feature>
<dbReference type="Gene3D" id="2.170.150.70">
    <property type="match status" value="1"/>
</dbReference>
<dbReference type="SUPFAM" id="SSF51316">
    <property type="entry name" value="Mss4-like"/>
    <property type="match status" value="1"/>
</dbReference>
<evidence type="ECO:0000313" key="5">
    <source>
        <dbReference type="EMBL" id="EKO13683.1"/>
    </source>
</evidence>
<comment type="caution">
    <text evidence="5">The sequence shown here is derived from an EMBL/GenBank/DDBJ whole genome shotgun (WGS) entry which is preliminary data.</text>
</comment>
<evidence type="ECO:0000256" key="3">
    <source>
        <dbReference type="ARBA" id="ARBA00022833"/>
    </source>
</evidence>
<dbReference type="PROSITE" id="PS51891">
    <property type="entry name" value="CENP_V_GFA"/>
    <property type="match status" value="1"/>
</dbReference>
<dbReference type="RefSeq" id="WP_004767001.1">
    <property type="nucleotide sequence ID" value="NZ_AHMY02000068.1"/>
</dbReference>
<comment type="similarity">
    <text evidence="1">Belongs to the Gfa family.</text>
</comment>
<evidence type="ECO:0000256" key="2">
    <source>
        <dbReference type="ARBA" id="ARBA00022723"/>
    </source>
</evidence>
<organism evidence="5 6">
    <name type="scientific">Leptospira kirschneri str. H1</name>
    <dbReference type="NCBI Taxonomy" id="1049966"/>
    <lineage>
        <taxon>Bacteria</taxon>
        <taxon>Pseudomonadati</taxon>
        <taxon>Spirochaetota</taxon>
        <taxon>Spirochaetia</taxon>
        <taxon>Leptospirales</taxon>
        <taxon>Leptospiraceae</taxon>
        <taxon>Leptospira</taxon>
    </lineage>
</organism>
<dbReference type="InterPro" id="IPR006913">
    <property type="entry name" value="CENP-V/GFA"/>
</dbReference>
<dbReference type="Proteomes" id="UP000006253">
    <property type="component" value="Unassembled WGS sequence"/>
</dbReference>
<gene>
    <name evidence="5" type="ORF">LEP1GSC081_2502</name>
</gene>
<proteinExistence type="inferred from homology"/>
<dbReference type="GO" id="GO:0016846">
    <property type="term" value="F:carbon-sulfur lyase activity"/>
    <property type="evidence" value="ECO:0007669"/>
    <property type="project" value="InterPro"/>
</dbReference>
<dbReference type="Pfam" id="PF04828">
    <property type="entry name" value="GFA"/>
    <property type="match status" value="1"/>
</dbReference>
<protein>
    <submittedName>
        <fullName evidence="5">S-(Hydroxymethyl)glutathione synthase</fullName>
    </submittedName>
</protein>
<reference evidence="5 6" key="1">
    <citation type="submission" date="2012-10" db="EMBL/GenBank/DDBJ databases">
        <authorList>
            <person name="Harkins D.M."/>
            <person name="Durkin A.S."/>
            <person name="Brinkac L.M."/>
            <person name="Selengut J.D."/>
            <person name="Sanka R."/>
            <person name="DePew J."/>
            <person name="Purushe J."/>
            <person name="Peacock S.J."/>
            <person name="Thaipadungpanit J."/>
            <person name="Wuthiekanun V.W."/>
            <person name="Day N.P."/>
            <person name="Vinetz J.M."/>
            <person name="Sutton G.G."/>
            <person name="Nelson W.C."/>
            <person name="Fouts D.E."/>
        </authorList>
    </citation>
    <scope>NUCLEOTIDE SEQUENCE [LARGE SCALE GENOMIC DNA]</scope>
    <source>
        <strain evidence="5 6">H1</strain>
    </source>
</reference>
<evidence type="ECO:0000259" key="4">
    <source>
        <dbReference type="PROSITE" id="PS51891"/>
    </source>
</evidence>
<keyword evidence="3" id="KW-0862">Zinc</keyword>
<evidence type="ECO:0000313" key="6">
    <source>
        <dbReference type="Proteomes" id="UP000006253"/>
    </source>
</evidence>
<dbReference type="AlphaFoldDB" id="A0A0E2B980"/>
<dbReference type="EMBL" id="AHMY02000068">
    <property type="protein sequence ID" value="EKO13683.1"/>
    <property type="molecule type" value="Genomic_DNA"/>
</dbReference>
<evidence type="ECO:0000256" key="1">
    <source>
        <dbReference type="ARBA" id="ARBA00005495"/>
    </source>
</evidence>
<keyword evidence="2" id="KW-0479">Metal-binding</keyword>
<dbReference type="PANTHER" id="PTHR28620:SF1">
    <property type="entry name" value="CENP-V_GFA DOMAIN-CONTAINING PROTEIN"/>
    <property type="match status" value="1"/>
</dbReference>
<dbReference type="GO" id="GO:0046872">
    <property type="term" value="F:metal ion binding"/>
    <property type="evidence" value="ECO:0007669"/>
    <property type="project" value="UniProtKB-KW"/>
</dbReference>
<dbReference type="InterPro" id="IPR052355">
    <property type="entry name" value="CENP-V-like"/>
</dbReference>
<sequence length="135" mass="15119">MSLKKYNGSCHCGKIRYELDLDLSKGTSKCNCSYCSKVRNWSSMVKPDAFRLITGENELGSYQFGTKSATHQFCKNCGVRILTKGHLEELGGAFISVSLATLDNVNLEELITSPLWYADGLHNNWKAQPSEIRHL</sequence>
<dbReference type="InterPro" id="IPR011057">
    <property type="entry name" value="Mss4-like_sf"/>
</dbReference>